<accession>A0A6A6ZS90</accession>
<evidence type="ECO:0000259" key="9">
    <source>
        <dbReference type="PROSITE" id="PS51405"/>
    </source>
</evidence>
<evidence type="ECO:0000256" key="1">
    <source>
        <dbReference type="ARBA" id="ARBA00001970"/>
    </source>
</evidence>
<keyword evidence="5" id="KW-0560">Oxidoreductase</keyword>
<protein>
    <submittedName>
        <fullName evidence="10">Cloroperoxidase</fullName>
    </submittedName>
</protein>
<comment type="similarity">
    <text evidence="7">Belongs to the chloroperoxidase family.</text>
</comment>
<evidence type="ECO:0000256" key="8">
    <source>
        <dbReference type="SAM" id="SignalP"/>
    </source>
</evidence>
<dbReference type="PANTHER" id="PTHR33577:SF9">
    <property type="entry name" value="PEROXIDASE STCC"/>
    <property type="match status" value="1"/>
</dbReference>
<evidence type="ECO:0000256" key="7">
    <source>
        <dbReference type="ARBA" id="ARBA00025795"/>
    </source>
</evidence>
<dbReference type="Pfam" id="PF01328">
    <property type="entry name" value="Peroxidase_2"/>
    <property type="match status" value="1"/>
</dbReference>
<keyword evidence="3" id="KW-0349">Heme</keyword>
<dbReference type="Proteomes" id="UP000799424">
    <property type="component" value="Unassembled WGS sequence"/>
</dbReference>
<dbReference type="Gene3D" id="1.10.489.10">
    <property type="entry name" value="Chloroperoxidase-like"/>
    <property type="match status" value="1"/>
</dbReference>
<comment type="cofactor">
    <cofactor evidence="1">
        <name>heme b</name>
        <dbReference type="ChEBI" id="CHEBI:60344"/>
    </cofactor>
</comment>
<keyword evidence="6" id="KW-0408">Iron</keyword>
<keyword evidence="8" id="KW-0732">Signal</keyword>
<evidence type="ECO:0000313" key="10">
    <source>
        <dbReference type="EMBL" id="KAF2823479.1"/>
    </source>
</evidence>
<dbReference type="GO" id="GO:0046872">
    <property type="term" value="F:metal ion binding"/>
    <property type="evidence" value="ECO:0007669"/>
    <property type="project" value="UniProtKB-KW"/>
</dbReference>
<keyword evidence="2 10" id="KW-0575">Peroxidase</keyword>
<evidence type="ECO:0000256" key="6">
    <source>
        <dbReference type="ARBA" id="ARBA00023004"/>
    </source>
</evidence>
<evidence type="ECO:0000256" key="5">
    <source>
        <dbReference type="ARBA" id="ARBA00023002"/>
    </source>
</evidence>
<keyword evidence="4" id="KW-0479">Metal-binding</keyword>
<dbReference type="EMBL" id="MU006232">
    <property type="protein sequence ID" value="KAF2823479.1"/>
    <property type="molecule type" value="Genomic_DNA"/>
</dbReference>
<dbReference type="SUPFAM" id="SSF47571">
    <property type="entry name" value="Cloroperoxidase"/>
    <property type="match status" value="1"/>
</dbReference>
<evidence type="ECO:0000313" key="11">
    <source>
        <dbReference type="Proteomes" id="UP000799424"/>
    </source>
</evidence>
<feature type="chain" id="PRO_5025420309" evidence="8">
    <location>
        <begin position="17"/>
        <end position="191"/>
    </location>
</feature>
<keyword evidence="11" id="KW-1185">Reference proteome</keyword>
<evidence type="ECO:0000256" key="3">
    <source>
        <dbReference type="ARBA" id="ARBA00022617"/>
    </source>
</evidence>
<feature type="signal peptide" evidence="8">
    <location>
        <begin position="1"/>
        <end position="16"/>
    </location>
</feature>
<gene>
    <name evidence="10" type="ORF">CC86DRAFT_372428</name>
</gene>
<feature type="domain" description="Heme haloperoxidase family profile" evidence="9">
    <location>
        <begin position="19"/>
        <end position="191"/>
    </location>
</feature>
<proteinExistence type="inferred from homology"/>
<dbReference type="InterPro" id="IPR036851">
    <property type="entry name" value="Chloroperoxidase-like_sf"/>
</dbReference>
<dbReference type="PANTHER" id="PTHR33577">
    <property type="entry name" value="STERIGMATOCYSTIN BIOSYNTHESIS PEROXIDASE STCC-RELATED"/>
    <property type="match status" value="1"/>
</dbReference>
<name>A0A6A6ZS90_9PLEO</name>
<dbReference type="GO" id="GO:0004601">
    <property type="term" value="F:peroxidase activity"/>
    <property type="evidence" value="ECO:0007669"/>
    <property type="project" value="UniProtKB-KW"/>
</dbReference>
<dbReference type="OrthoDB" id="407298at2759"/>
<organism evidence="10 11">
    <name type="scientific">Ophiobolus disseminans</name>
    <dbReference type="NCBI Taxonomy" id="1469910"/>
    <lineage>
        <taxon>Eukaryota</taxon>
        <taxon>Fungi</taxon>
        <taxon>Dikarya</taxon>
        <taxon>Ascomycota</taxon>
        <taxon>Pezizomycotina</taxon>
        <taxon>Dothideomycetes</taxon>
        <taxon>Pleosporomycetidae</taxon>
        <taxon>Pleosporales</taxon>
        <taxon>Pleosporineae</taxon>
        <taxon>Phaeosphaeriaceae</taxon>
        <taxon>Ophiobolus</taxon>
    </lineage>
</organism>
<evidence type="ECO:0000256" key="4">
    <source>
        <dbReference type="ARBA" id="ARBA00022723"/>
    </source>
</evidence>
<dbReference type="InterPro" id="IPR000028">
    <property type="entry name" value="Chloroperoxidase"/>
</dbReference>
<reference evidence="10" key="1">
    <citation type="journal article" date="2020" name="Stud. Mycol.">
        <title>101 Dothideomycetes genomes: a test case for predicting lifestyles and emergence of pathogens.</title>
        <authorList>
            <person name="Haridas S."/>
            <person name="Albert R."/>
            <person name="Binder M."/>
            <person name="Bloem J."/>
            <person name="Labutti K."/>
            <person name="Salamov A."/>
            <person name="Andreopoulos B."/>
            <person name="Baker S."/>
            <person name="Barry K."/>
            <person name="Bills G."/>
            <person name="Bluhm B."/>
            <person name="Cannon C."/>
            <person name="Castanera R."/>
            <person name="Culley D."/>
            <person name="Daum C."/>
            <person name="Ezra D."/>
            <person name="Gonzalez J."/>
            <person name="Henrissat B."/>
            <person name="Kuo A."/>
            <person name="Liang C."/>
            <person name="Lipzen A."/>
            <person name="Lutzoni F."/>
            <person name="Magnuson J."/>
            <person name="Mondo S."/>
            <person name="Nolan M."/>
            <person name="Ohm R."/>
            <person name="Pangilinan J."/>
            <person name="Park H.-J."/>
            <person name="Ramirez L."/>
            <person name="Alfaro M."/>
            <person name="Sun H."/>
            <person name="Tritt A."/>
            <person name="Yoshinaga Y."/>
            <person name="Zwiers L.-H."/>
            <person name="Turgeon B."/>
            <person name="Goodwin S."/>
            <person name="Spatafora J."/>
            <person name="Crous P."/>
            <person name="Grigoriev I."/>
        </authorList>
    </citation>
    <scope>NUCLEOTIDE SEQUENCE</scope>
    <source>
        <strain evidence="10">CBS 113818</strain>
    </source>
</reference>
<dbReference type="AlphaFoldDB" id="A0A6A6ZS90"/>
<evidence type="ECO:0000256" key="2">
    <source>
        <dbReference type="ARBA" id="ARBA00022559"/>
    </source>
</evidence>
<dbReference type="PROSITE" id="PS51405">
    <property type="entry name" value="HEME_HALOPEROXIDASE"/>
    <property type="match status" value="1"/>
</dbReference>
<sequence length="191" mass="21052">MKHFFVIFLIFATVSAFADFNKWEPQHAGELRGPCPALNALANHGFIPRNGRDLTVPILVKGMGEGLNVTAETATALSLTGMTTSKDPTSAKFDLDDLNTHNKVEHDGSLSRRDVDNGGESQAFCPEIFNETVSFYKGANQVGIPEVAAARWGRIQSSKDNNPKFLYGPGQYFGATSSRQHIFSFSRIRRR</sequence>